<dbReference type="EMBL" id="LR796338">
    <property type="protein sequence ID" value="CAB4137889.1"/>
    <property type="molecule type" value="Genomic_DNA"/>
</dbReference>
<evidence type="ECO:0000256" key="1">
    <source>
        <dbReference type="SAM" id="MobiDB-lite"/>
    </source>
</evidence>
<evidence type="ECO:0000313" key="2">
    <source>
        <dbReference type="EMBL" id="CAB4137889.1"/>
    </source>
</evidence>
<feature type="region of interest" description="Disordered" evidence="1">
    <location>
        <begin position="18"/>
        <end position="45"/>
    </location>
</feature>
<dbReference type="EMBL" id="LR796481">
    <property type="protein sequence ID" value="CAB4148147.1"/>
    <property type="molecule type" value="Genomic_DNA"/>
</dbReference>
<evidence type="ECO:0000313" key="3">
    <source>
        <dbReference type="EMBL" id="CAB4148147.1"/>
    </source>
</evidence>
<proteinExistence type="predicted"/>
<sequence length="45" mass="4883">MAAKKPCTCGTCPACKTKKNPNMKRDQSISARKKNSLGKMRGGKK</sequence>
<organism evidence="2">
    <name type="scientific">uncultured Caudovirales phage</name>
    <dbReference type="NCBI Taxonomy" id="2100421"/>
    <lineage>
        <taxon>Viruses</taxon>
        <taxon>Duplodnaviria</taxon>
        <taxon>Heunggongvirae</taxon>
        <taxon>Uroviricota</taxon>
        <taxon>Caudoviricetes</taxon>
        <taxon>Peduoviridae</taxon>
        <taxon>Maltschvirus</taxon>
        <taxon>Maltschvirus maltsch</taxon>
    </lineage>
</organism>
<feature type="compositionally biased region" description="Basic residues" evidence="1">
    <location>
        <begin position="31"/>
        <end position="45"/>
    </location>
</feature>
<accession>A0A6J5M1L2</accession>
<gene>
    <name evidence="2" type="ORF">UFOVP325_128</name>
    <name evidence="3" type="ORF">UFOVP430_123</name>
</gene>
<protein>
    <submittedName>
        <fullName evidence="2">Uncharacterized protein</fullName>
    </submittedName>
</protein>
<name>A0A6J5M1L2_9CAUD</name>
<reference evidence="2" key="1">
    <citation type="submission" date="2020-04" db="EMBL/GenBank/DDBJ databases">
        <authorList>
            <person name="Chiriac C."/>
            <person name="Salcher M."/>
            <person name="Ghai R."/>
            <person name="Kavagutti S V."/>
        </authorList>
    </citation>
    <scope>NUCLEOTIDE SEQUENCE</scope>
</reference>